<accession>A0A9X2SN36</accession>
<feature type="compositionally biased region" description="Basic and acidic residues" evidence="1">
    <location>
        <begin position="153"/>
        <end position="164"/>
    </location>
</feature>
<reference evidence="2" key="1">
    <citation type="submission" date="2022-06" db="EMBL/GenBank/DDBJ databases">
        <title>Amycolatopsis iheyaensis sp. nov., a new species of the genus Amycolatopsis isolated from soil in Iheya island, Japan.</title>
        <authorList>
            <person name="Ngamcharungchit C."/>
            <person name="Kanto H."/>
            <person name="Take A."/>
            <person name="Intra B."/>
            <person name="Matsumoto A."/>
            <person name="Panbangred W."/>
            <person name="Inahashi Y."/>
        </authorList>
    </citation>
    <scope>NUCLEOTIDE SEQUENCE</scope>
    <source>
        <strain evidence="2">OK19-0408</strain>
    </source>
</reference>
<name>A0A9X2SN36_9PSEU</name>
<evidence type="ECO:0000313" key="2">
    <source>
        <dbReference type="EMBL" id="MCR6488304.1"/>
    </source>
</evidence>
<gene>
    <name evidence="2" type="ORF">M8542_36285</name>
</gene>
<comment type="caution">
    <text evidence="2">The sequence shown here is derived from an EMBL/GenBank/DDBJ whole genome shotgun (WGS) entry which is preliminary data.</text>
</comment>
<proteinExistence type="predicted"/>
<evidence type="ECO:0000256" key="1">
    <source>
        <dbReference type="SAM" id="MobiDB-lite"/>
    </source>
</evidence>
<evidence type="ECO:0000313" key="3">
    <source>
        <dbReference type="Proteomes" id="UP001144096"/>
    </source>
</evidence>
<organism evidence="2 3">
    <name type="scientific">Amycolatopsis iheyensis</name>
    <dbReference type="NCBI Taxonomy" id="2945988"/>
    <lineage>
        <taxon>Bacteria</taxon>
        <taxon>Bacillati</taxon>
        <taxon>Actinomycetota</taxon>
        <taxon>Actinomycetes</taxon>
        <taxon>Pseudonocardiales</taxon>
        <taxon>Pseudonocardiaceae</taxon>
        <taxon>Amycolatopsis</taxon>
    </lineage>
</organism>
<dbReference type="RefSeq" id="WP_257924867.1">
    <property type="nucleotide sequence ID" value="NZ_JAMXQV010000024.1"/>
</dbReference>
<feature type="compositionally biased region" description="Acidic residues" evidence="1">
    <location>
        <begin position="139"/>
        <end position="152"/>
    </location>
</feature>
<sequence length="298" mass="30469">MTIPFPPIHTENVMSHRNTTTDRPLHAISGTNDASTTADKVRAVLATKPGSTTAELAIAAGVGRSTAAKILARWDRDGAAVRTAADGPRKPDTWTLIPSDTVITASEPQDTLPDPAAHADSNGKTAPADVAASEQTEPISDDGEDPASDETVIDDRASGTDAKADAAAGGGPTLATDDDSTQENHARPPEAPVSDNKPGAAVDSPGSSVVTAEAPSTGKDRLAKGALRGLVEEYLSERPGESFGPAQIGKALARSGGAVNNALEKLVADGYAIKTCEAPKRFTINPDKTDTPVVAPTA</sequence>
<feature type="region of interest" description="Disordered" evidence="1">
    <location>
        <begin position="105"/>
        <end position="221"/>
    </location>
</feature>
<dbReference type="Proteomes" id="UP001144096">
    <property type="component" value="Unassembled WGS sequence"/>
</dbReference>
<dbReference type="AlphaFoldDB" id="A0A9X2SN36"/>
<protein>
    <submittedName>
        <fullName evidence="2">Uncharacterized protein</fullName>
    </submittedName>
</protein>
<keyword evidence="3" id="KW-1185">Reference proteome</keyword>
<dbReference type="EMBL" id="JAMXQV010000024">
    <property type="protein sequence ID" value="MCR6488304.1"/>
    <property type="molecule type" value="Genomic_DNA"/>
</dbReference>